<name>A0ABQ9GA48_9NEOP</name>
<feature type="region of interest" description="Disordered" evidence="1">
    <location>
        <begin position="334"/>
        <end position="357"/>
    </location>
</feature>
<keyword evidence="4" id="KW-1185">Reference proteome</keyword>
<dbReference type="SUPFAM" id="SSF49879">
    <property type="entry name" value="SMAD/FHA domain"/>
    <property type="match status" value="1"/>
</dbReference>
<dbReference type="InterPro" id="IPR000253">
    <property type="entry name" value="FHA_dom"/>
</dbReference>
<dbReference type="Pfam" id="PF00498">
    <property type="entry name" value="FHA"/>
    <property type="match status" value="1"/>
</dbReference>
<proteinExistence type="predicted"/>
<dbReference type="PANTHER" id="PTHR23308">
    <property type="entry name" value="NUCLEAR INHIBITOR OF PROTEIN PHOSPHATASE-1"/>
    <property type="match status" value="1"/>
</dbReference>
<feature type="domain" description="FHA" evidence="2">
    <location>
        <begin position="14"/>
        <end position="66"/>
    </location>
</feature>
<evidence type="ECO:0000259" key="2">
    <source>
        <dbReference type="PROSITE" id="PS50006"/>
    </source>
</evidence>
<feature type="compositionally biased region" description="Low complexity" evidence="1">
    <location>
        <begin position="344"/>
        <end position="357"/>
    </location>
</feature>
<comment type="caution">
    <text evidence="3">The sequence shown here is derived from an EMBL/GenBank/DDBJ whole genome shotgun (WGS) entry which is preliminary data.</text>
</comment>
<dbReference type="Proteomes" id="UP001159363">
    <property type="component" value="Chromosome 13"/>
</dbReference>
<evidence type="ECO:0000313" key="4">
    <source>
        <dbReference type="Proteomes" id="UP001159363"/>
    </source>
</evidence>
<feature type="region of interest" description="Disordered" evidence="1">
    <location>
        <begin position="402"/>
        <end position="422"/>
    </location>
</feature>
<dbReference type="InterPro" id="IPR008984">
    <property type="entry name" value="SMAD_FHA_dom_sf"/>
</dbReference>
<gene>
    <name evidence="3" type="ORF">PR048_030861</name>
</gene>
<organism evidence="3 4">
    <name type="scientific">Dryococelus australis</name>
    <dbReference type="NCBI Taxonomy" id="614101"/>
    <lineage>
        <taxon>Eukaryota</taxon>
        <taxon>Metazoa</taxon>
        <taxon>Ecdysozoa</taxon>
        <taxon>Arthropoda</taxon>
        <taxon>Hexapoda</taxon>
        <taxon>Insecta</taxon>
        <taxon>Pterygota</taxon>
        <taxon>Neoptera</taxon>
        <taxon>Polyneoptera</taxon>
        <taxon>Phasmatodea</taxon>
        <taxon>Verophasmatodea</taxon>
        <taxon>Anareolatae</taxon>
        <taxon>Phasmatidae</taxon>
        <taxon>Eurycanthinae</taxon>
        <taxon>Dryococelus</taxon>
    </lineage>
</organism>
<evidence type="ECO:0000313" key="3">
    <source>
        <dbReference type="EMBL" id="KAJ8869288.1"/>
    </source>
</evidence>
<accession>A0ABQ9GA48</accession>
<dbReference type="SMART" id="SM00240">
    <property type="entry name" value="FHA"/>
    <property type="match status" value="1"/>
</dbReference>
<reference evidence="3 4" key="1">
    <citation type="submission" date="2023-02" db="EMBL/GenBank/DDBJ databases">
        <title>LHISI_Scaffold_Assembly.</title>
        <authorList>
            <person name="Stuart O.P."/>
            <person name="Cleave R."/>
            <person name="Magrath M.J.L."/>
            <person name="Mikheyev A.S."/>
        </authorList>
    </citation>
    <scope>NUCLEOTIDE SEQUENCE [LARGE SCALE GENOMIC DNA]</scope>
    <source>
        <strain evidence="3">Daus_M_001</strain>
        <tissue evidence="3">Leg muscle</tissue>
    </source>
</reference>
<protein>
    <recommendedName>
        <fullName evidence="2">FHA domain-containing protein</fullName>
    </recommendedName>
</protein>
<dbReference type="PROSITE" id="PS50006">
    <property type="entry name" value="FHA_DOMAIN"/>
    <property type="match status" value="1"/>
</dbReference>
<evidence type="ECO:0000256" key="1">
    <source>
        <dbReference type="SAM" id="MobiDB-lite"/>
    </source>
</evidence>
<dbReference type="CDD" id="cd22674">
    <property type="entry name" value="FHA_PPP1R8"/>
    <property type="match status" value="1"/>
</dbReference>
<sequence length="422" mass="46823">MNLQKLMIDEKKCYLFGRNPQMNDFCIDHASCSRVHAALVYHKQLLRAFLVDLGSTHGTFIGSLRLEANKPTQLPIDSTFHFGASTRYYIIRERPHTGPRPIIEELEKTSEDAEGGLLGLPETETELDVSSKFQTRLIPKWSELRQQARCWTQYYGNQVGNDRCRRLLRQSTTGILLGRCSQNLTEFNTAHNRRISMLGIPDEEIRPTSRKRKKKSITFSEDEEVINPEDVDPSIGRFRNMIHTTVIPTKVRIATSTSVVYKAAAEDVVGPWKVTGPPELSEALASTGTSAVTVARQRADGLGPTSGLTNPSDDRLSMKHHLHPSAMLNHLYHDLPPTEGGGHTPTSPTSTYASSGPLMFSSTLASRLGLSLPNPAPEVEMAPPPLPPVAQPGPVDMVHEPRKKKYAKEAWPGKKPMPTLLL</sequence>
<dbReference type="EMBL" id="JARBHB010000014">
    <property type="protein sequence ID" value="KAJ8869288.1"/>
    <property type="molecule type" value="Genomic_DNA"/>
</dbReference>
<dbReference type="Gene3D" id="6.10.250.1290">
    <property type="match status" value="1"/>
</dbReference>
<dbReference type="Gene3D" id="2.60.200.20">
    <property type="match status" value="1"/>
</dbReference>
<dbReference type="InterPro" id="IPR050923">
    <property type="entry name" value="Cell_Proc_Reg/RNA_Proc"/>
</dbReference>